<dbReference type="InterPro" id="IPR001242">
    <property type="entry name" value="Condensation_dom"/>
</dbReference>
<dbReference type="InterPro" id="IPR006162">
    <property type="entry name" value="Ppantetheine_attach_site"/>
</dbReference>
<dbReference type="Proteomes" id="UP000254664">
    <property type="component" value="Unassembled WGS sequence"/>
</dbReference>
<feature type="domain" description="Carrier" evidence="5">
    <location>
        <begin position="2562"/>
        <end position="2637"/>
    </location>
</feature>
<dbReference type="InterPro" id="IPR023213">
    <property type="entry name" value="CAT-like_dom_sf"/>
</dbReference>
<dbReference type="GO" id="GO:0005829">
    <property type="term" value="C:cytosol"/>
    <property type="evidence" value="ECO:0007669"/>
    <property type="project" value="TreeGrafter"/>
</dbReference>
<dbReference type="GO" id="GO:0043041">
    <property type="term" value="P:amino acid activation for nonribosomal peptide biosynthetic process"/>
    <property type="evidence" value="ECO:0007669"/>
    <property type="project" value="TreeGrafter"/>
</dbReference>
<comment type="cofactor">
    <cofactor evidence="1">
        <name>pantetheine 4'-phosphate</name>
        <dbReference type="ChEBI" id="CHEBI:47942"/>
    </cofactor>
</comment>
<dbReference type="Gene3D" id="2.30.38.10">
    <property type="entry name" value="Luciferase, Domain 3"/>
    <property type="match status" value="2"/>
</dbReference>
<dbReference type="PROSITE" id="PS50075">
    <property type="entry name" value="CARRIER"/>
    <property type="match status" value="3"/>
</dbReference>
<dbReference type="Gene3D" id="3.40.50.12780">
    <property type="entry name" value="N-terminal domain of ligase-like"/>
    <property type="match status" value="2"/>
</dbReference>
<dbReference type="InterPro" id="IPR045851">
    <property type="entry name" value="AMP-bd_C_sf"/>
</dbReference>
<accession>A0A381J9T8</accession>
<dbReference type="GO" id="GO:0044550">
    <property type="term" value="P:secondary metabolite biosynthetic process"/>
    <property type="evidence" value="ECO:0007669"/>
    <property type="project" value="TreeGrafter"/>
</dbReference>
<dbReference type="Gene3D" id="3.30.300.30">
    <property type="match status" value="3"/>
</dbReference>
<keyword evidence="2" id="KW-0596">Phosphopantetheine</keyword>
<dbReference type="GO" id="GO:0008610">
    <property type="term" value="P:lipid biosynthetic process"/>
    <property type="evidence" value="ECO:0007669"/>
    <property type="project" value="UniProtKB-ARBA"/>
</dbReference>
<dbReference type="CDD" id="cd19531">
    <property type="entry name" value="LCL_NRPS-like"/>
    <property type="match status" value="3"/>
</dbReference>
<dbReference type="InterPro" id="IPR000873">
    <property type="entry name" value="AMP-dep_synth/lig_dom"/>
</dbReference>
<dbReference type="Gene3D" id="1.10.1200.10">
    <property type="entry name" value="ACP-like"/>
    <property type="match status" value="3"/>
</dbReference>
<evidence type="ECO:0000313" key="7">
    <source>
        <dbReference type="Proteomes" id="UP000254664"/>
    </source>
</evidence>
<keyword evidence="3" id="KW-0597">Phosphoprotein</keyword>
<dbReference type="GO" id="GO:0031177">
    <property type="term" value="F:phosphopantetheine binding"/>
    <property type="evidence" value="ECO:0007669"/>
    <property type="project" value="InterPro"/>
</dbReference>
<dbReference type="Pfam" id="PF00668">
    <property type="entry name" value="Condensation"/>
    <property type="match status" value="3"/>
</dbReference>
<dbReference type="Pfam" id="PF00550">
    <property type="entry name" value="PP-binding"/>
    <property type="match status" value="3"/>
</dbReference>
<organism evidence="6 7">
    <name type="scientific">Clostridium putrefaciens</name>
    <dbReference type="NCBI Taxonomy" id="99675"/>
    <lineage>
        <taxon>Bacteria</taxon>
        <taxon>Bacillati</taxon>
        <taxon>Bacillota</taxon>
        <taxon>Clostridia</taxon>
        <taxon>Eubacteriales</taxon>
        <taxon>Clostridiaceae</taxon>
        <taxon>Clostridium</taxon>
    </lineage>
</organism>
<evidence type="ECO:0000256" key="3">
    <source>
        <dbReference type="ARBA" id="ARBA00022553"/>
    </source>
</evidence>
<dbReference type="Gene3D" id="3.40.50.980">
    <property type="match status" value="4"/>
</dbReference>
<dbReference type="GO" id="GO:0003824">
    <property type="term" value="F:catalytic activity"/>
    <property type="evidence" value="ECO:0007669"/>
    <property type="project" value="InterPro"/>
</dbReference>
<dbReference type="CDD" id="cd05930">
    <property type="entry name" value="A_NRPS"/>
    <property type="match status" value="3"/>
</dbReference>
<dbReference type="PROSITE" id="PS00455">
    <property type="entry name" value="AMP_BINDING"/>
    <property type="match status" value="2"/>
</dbReference>
<dbReference type="SUPFAM" id="SSF52777">
    <property type="entry name" value="CoA-dependent acyltransferases"/>
    <property type="match status" value="6"/>
</dbReference>
<dbReference type="InterPro" id="IPR020845">
    <property type="entry name" value="AMP-binding_CS"/>
</dbReference>
<dbReference type="PANTHER" id="PTHR45527:SF1">
    <property type="entry name" value="FATTY ACID SYNTHASE"/>
    <property type="match status" value="1"/>
</dbReference>
<gene>
    <name evidence="6" type="primary">tycC_4</name>
    <name evidence="6" type="ORF">NCTC9836_01459</name>
</gene>
<dbReference type="FunFam" id="1.10.1200.10:FF:000005">
    <property type="entry name" value="Nonribosomal peptide synthetase 1"/>
    <property type="match status" value="1"/>
</dbReference>
<evidence type="ECO:0000256" key="4">
    <source>
        <dbReference type="ARBA" id="ARBA00023194"/>
    </source>
</evidence>
<dbReference type="InterPro" id="IPR009081">
    <property type="entry name" value="PP-bd_ACP"/>
</dbReference>
<evidence type="ECO:0000256" key="1">
    <source>
        <dbReference type="ARBA" id="ARBA00001957"/>
    </source>
</evidence>
<dbReference type="SUPFAM" id="SSF56801">
    <property type="entry name" value="Acetyl-CoA synthetase-like"/>
    <property type="match status" value="4"/>
</dbReference>
<dbReference type="GO" id="GO:0017000">
    <property type="term" value="P:antibiotic biosynthetic process"/>
    <property type="evidence" value="ECO:0007669"/>
    <property type="project" value="UniProtKB-KW"/>
</dbReference>
<reference evidence="6 7" key="1">
    <citation type="submission" date="2018-06" db="EMBL/GenBank/DDBJ databases">
        <authorList>
            <consortium name="Pathogen Informatics"/>
            <person name="Doyle S."/>
        </authorList>
    </citation>
    <scope>NUCLEOTIDE SEQUENCE [LARGE SCALE GENOMIC DNA]</scope>
    <source>
        <strain evidence="6 7">NCTC9836</strain>
    </source>
</reference>
<dbReference type="InterPro" id="IPR042099">
    <property type="entry name" value="ANL_N_sf"/>
</dbReference>
<dbReference type="SMART" id="SM00823">
    <property type="entry name" value="PKS_PP"/>
    <property type="match status" value="3"/>
</dbReference>
<dbReference type="EMBL" id="UFWZ01000001">
    <property type="protein sequence ID" value="SUY47132.1"/>
    <property type="molecule type" value="Genomic_DNA"/>
</dbReference>
<dbReference type="PROSITE" id="PS00012">
    <property type="entry name" value="PHOSPHOPANTETHEINE"/>
    <property type="match status" value="1"/>
</dbReference>
<proteinExistence type="predicted"/>
<dbReference type="Pfam" id="PF00501">
    <property type="entry name" value="AMP-binding"/>
    <property type="match status" value="4"/>
</dbReference>
<dbReference type="Gene3D" id="3.30.559.30">
    <property type="entry name" value="Nonribosomal peptide synthetase, condensation domain"/>
    <property type="match status" value="3"/>
</dbReference>
<feature type="domain" description="Carrier" evidence="5">
    <location>
        <begin position="1532"/>
        <end position="1607"/>
    </location>
</feature>
<evidence type="ECO:0000259" key="5">
    <source>
        <dbReference type="PROSITE" id="PS50075"/>
    </source>
</evidence>
<dbReference type="Gene3D" id="3.30.559.10">
    <property type="entry name" value="Chloramphenicol acetyltransferase-like domain"/>
    <property type="match status" value="3"/>
</dbReference>
<dbReference type="PANTHER" id="PTHR45527">
    <property type="entry name" value="NONRIBOSOMAL PEPTIDE SYNTHETASE"/>
    <property type="match status" value="1"/>
</dbReference>
<dbReference type="SUPFAM" id="SSF47336">
    <property type="entry name" value="ACP-like"/>
    <property type="match status" value="3"/>
</dbReference>
<keyword evidence="4" id="KW-0045">Antibiotic biosynthesis</keyword>
<protein>
    <submittedName>
        <fullName evidence="6">Amino acid adenylation enzyme/thioester reductase family protein</fullName>
    </submittedName>
</protein>
<feature type="domain" description="Carrier" evidence="5">
    <location>
        <begin position="509"/>
        <end position="584"/>
    </location>
</feature>
<dbReference type="GO" id="GO:0072330">
    <property type="term" value="P:monocarboxylic acid biosynthetic process"/>
    <property type="evidence" value="ECO:0007669"/>
    <property type="project" value="UniProtKB-ARBA"/>
</dbReference>
<keyword evidence="7" id="KW-1185">Reference proteome</keyword>
<dbReference type="Pfam" id="PF13193">
    <property type="entry name" value="AMP-binding_C"/>
    <property type="match status" value="3"/>
</dbReference>
<dbReference type="InterPro" id="IPR010071">
    <property type="entry name" value="AA_adenyl_dom"/>
</dbReference>
<evidence type="ECO:0000313" key="6">
    <source>
        <dbReference type="EMBL" id="SUY47132.1"/>
    </source>
</evidence>
<name>A0A381J9T8_9CLOT</name>
<dbReference type="NCBIfam" id="TIGR01733">
    <property type="entry name" value="AA-adenyl-dom"/>
    <property type="match status" value="2"/>
</dbReference>
<dbReference type="InterPro" id="IPR036736">
    <property type="entry name" value="ACP-like_sf"/>
</dbReference>
<dbReference type="NCBIfam" id="NF003417">
    <property type="entry name" value="PRK04813.1"/>
    <property type="match status" value="4"/>
</dbReference>
<dbReference type="FunFam" id="1.10.1200.10:FF:000016">
    <property type="entry name" value="Non-ribosomal peptide synthase"/>
    <property type="match status" value="1"/>
</dbReference>
<dbReference type="InterPro" id="IPR025110">
    <property type="entry name" value="AMP-bd_C"/>
</dbReference>
<sequence length="3185" mass="365359">MVFSELGGSCTDTDFIQYQDISVQDAFEKIVHKYPDKAAIIEGEKILTYQQFNCRINKLTYYFEKQGITKGKRVVLIAEHCIDSVVTILALLKLGAIYVPVDPEWPKKRIEYIIEDCNADAVCCFGDEVYTRKTYKVSEIHFEHETDKNPGANATLEAPAYITYTSGTTGKPKGVVIPQKAIVKLKLNACYDLHFKKNDVVAQFSTMASTASVSELFFTFLTGSTLVLTTKENVINIKEYETICIKNKVNVLIVSPRYYMELNIPHVDRIITLGEATNTGILEKIPENAEYTNLYGTSETGGAALCWNWDKKKKDYKKLPIGKSVKNVTAYIVDNQERCAAGKLGELCIVTDGLMTGYLNLDDLSEQKISENPFGPGKLYHTGDKAMIEQDGNIIYLGRVDDQVNINGNRIELGEVENVIKNENAVTSCAVISRENHMGESELYAYLVSDSTIDIKELRQSLLCQIPPYMVPAYMVQIEKIPLTQNGKLDRNRLLEIQEKAELPKKKITFSSDVEEQLYKLYQDVLNVQYFDIESSFFEIGGQSLKAIRLTNRIDQVFHCTVTVQDIFRFPSVRLLAEFIAHQKKEDRNLDFAKAGKKEYYDVSSTQKRIYLVCEMEQTKLLYNLPRCFICKKTIDIEKIKRAYQEVIKRHEILRTSFIMKDGKLVQRVNEHVELPFEYIESSSLSDKELIADFVRPFDLAQESLVRMQVVNQKEDTVILINMHHIISDGTSYNNFIKEFNMLYAGGKLESLEYQYKDYCEWMNQRDLYRQKQYWLNELSGELPILNMPTDSIRKKKRSNNGKTLVKTDITKEFEGALRKFSREHNVTEYMVFLTAAMITLAKYTRQDDIVIGSVYSARTRKETENMLGMFANTLALRGKPVSSKSLSDFLMEIKDTCIQAYSNQDYPFDELVEQVDVNYDMSRNPIFDVMLVMENQEQDKIRIETDETTENEIILDTSKFDLTFYVYKKENTEIRLEYCSDLYKEDMAKLILHHYFHVVEELIRCDLNQKIEMIEMFDNQEKHLLMNEFNQAGQKPLSYDHILKQIEEQIKKCPEQIAVTEKDRVLSYCQLDEKSSYLANKLEGMGIHTQDYIVVICDKSIEWIIAFVAILKAGAIYVPVNPDTPMERIKYICDDCKSALILSQKGKCEELENTYLLENSEAWNCTNIEDGTKTTLDDIMYCIYTSGTTGRPKGVLQKISTISNLVAWEQAELEMECHNIATLASIGFDVSIQEISTALAMGCNLVVVSDELKKDISGFSRYITDKKIDTVFCTPSYWDAITSSIDGDCILNQIHTIILAGEAMYLNKKCLDSLLMHAYYNHYGPTETHVVTCLKFEQEEQRITIGKPIRNHTAYILKKGVLCGIGEPGELCIAGAGVAAGYLGNTELTEEKFVTLSFEERKIYRTGDMARWLPNGEIEYLGRVDRQTKIRGYRIELGEIESVIRSLSDVVDVAVIIRESTNHEKLLYAYLTANKGLEFDEMKNQLRDVLPGYMIPAYMMQIDRIPMTVNGKLDQSALPNMNSGKTAGVKAPTRNTEILLCDIFKQVLMISHIGIEQNFFDLGGHSLKAMKLVNLICESSGYTITIQDVFKYPTVESMAGYLDEIGRKKNLGITECEQKKFYSMSSTQKRIYLQSQMDETGVLYNIPGGFIVNEVMDANKAIQAIQCMIEHHEILRTTFQMKNDELVQNILEYIEESITVEADDRADEKEVLSEFIKPFDLTKAPLFRMKLIIRKKDTILLLDVHHSISDGTSYWNFLNEFFRTYRGEELALPKYQYRDYSEWMRKRDLADQREYWLSEFSGELPMINLPYDFPRPLNQSFEGKTVTRYSGSVMREKIKKTAAQNSATEYMVLLSAFIILLNKYSGQDDLIVGTPIANRIDINTENMLGMFANTLAIRVQLPSDATFADCLMIVKQKCLKAYQNQEYPFEQLVEELDIERDISRNPIFDVMFSFQDTNNQTNAVSELKAINRNREENKISKFDITLAIDSIENEYIFYFEYCSKIFEEKSIHVFAEHYCSLLTDIVNHPDKSIANLLMMSHDEIHRIVDSFNQTSASFPKKNLIDLFEKQVDKTPDAFCVEYEGRKLTYHELDIQANAIAKELMNYNVGCNTFVALYTERSIEMIVGLIAILKTGAAYIPIDAVYPLGRVQDIITDATPKAILTYGVPYEGELPCIDLFQHRAGVSQRIQRNSSLDDSLYMIYTSGTTGKSKGAVIKNNSFVNMVTWYRNEFELSAEDNIMLIASISFDLAQKNIFAPLLSGGCLFVYNQWNYDSDEITRAIVRNKITVINSASSVFYPIIYSNDETSYEKLETLRYLLLGGEIINKSIMKPWITSKNCNAELVNTYGPTECTDIASFYRCTKEDFEDSKPIPIGKPICNVKLYVLDQKNNLCGIGVPGELCIGGAGVSKGYWNKETVNKQKFIKSPFDEGRIYKTGDIVRWRSDGNIEFIGRADGQVKIRGFRIELHEIENKIKEQPEILDVAVIVKNDAAGEKNIYAYFVAKKKVELADLRNKLKEKLPVYMIPAYFMQLDILPITQNGKLNYRKLPEVSTFIESGYEAPESEIEYKLCEILEDILNVDKVGVSDNFFDRGGHSLRAARFVNQIEKEFKVKVSLKMIFQHPVVKELADILSKEHAKLADDSIPKAEEKEYYDMSSSQKRTYLNCSINENSTSYNSPYCIVMQGKVDVQKIKETVQTIINRHEILRTAFVLDSGRLLQKVLNHVESEFEYEKAGNISEEDAVKGFVRAFDLTRAPLFRVKIMERNNDYLMLWDIHHIVSDGVSIGIIIKEFNALYNGNEIPLLSHQYKDYSEWMGTRDISSQKEYWINTFADEIPVIDMPYDFIRKQQASFKGKIYTDSIEESLCSSIKELAQQSQVTVFMIFLSSFMILLKKYSRQEDIVIGSPISSRTHHDTEDMIGMFVNTLALRGKTEGSKQYMQFLHEIKEICLKAYENQQYPFEELVEELDIQRNISRNPLFDVMLTMQNTEPAELQLKNIVCKNVMNHNSIAKFDISMDINETDNRFGLVIEYAEELFTSATIKLLIDHYKILLESLVANPNALINEIPIMSDKEKVKVLEEFNDTAVPFDQNMFIMDYFEKQVERTPEKTAIVYDNQSITYRELNEKANDIAVKLIEQGVKAECFVALLMERSIEMIISMFGILKAGGHMFRWTIIILKKESNIC</sequence>
<dbReference type="OrthoDB" id="51171at2"/>
<dbReference type="InterPro" id="IPR020806">
    <property type="entry name" value="PKS_PP-bd"/>
</dbReference>
<evidence type="ECO:0000256" key="2">
    <source>
        <dbReference type="ARBA" id="ARBA00022450"/>
    </source>
</evidence>